<dbReference type="InterPro" id="IPR002938">
    <property type="entry name" value="FAD-bd"/>
</dbReference>
<protein>
    <recommendedName>
        <fullName evidence="5">FAD-binding domain-containing protein</fullName>
    </recommendedName>
</protein>
<keyword evidence="2" id="KW-0274">FAD</keyword>
<name>A0A178Z992_9EURO</name>
<evidence type="ECO:0000259" key="5">
    <source>
        <dbReference type="Pfam" id="PF01494"/>
    </source>
</evidence>
<dbReference type="SUPFAM" id="SSF51905">
    <property type="entry name" value="FAD/NAD(P)-binding domain"/>
    <property type="match status" value="1"/>
</dbReference>
<dbReference type="AlphaFoldDB" id="A0A178Z992"/>
<dbReference type="Pfam" id="PF01494">
    <property type="entry name" value="FAD_binding_3"/>
    <property type="match status" value="2"/>
</dbReference>
<evidence type="ECO:0000256" key="3">
    <source>
        <dbReference type="ARBA" id="ARBA00023002"/>
    </source>
</evidence>
<evidence type="ECO:0000313" key="6">
    <source>
        <dbReference type="EMBL" id="OAP56232.1"/>
    </source>
</evidence>
<dbReference type="GeneID" id="30013579"/>
<feature type="domain" description="FAD-binding" evidence="5">
    <location>
        <begin position="9"/>
        <end position="170"/>
    </location>
</feature>
<dbReference type="InterPro" id="IPR036188">
    <property type="entry name" value="FAD/NAD-bd_sf"/>
</dbReference>
<feature type="domain" description="FAD-binding" evidence="5">
    <location>
        <begin position="297"/>
        <end position="357"/>
    </location>
</feature>
<dbReference type="Proteomes" id="UP000078343">
    <property type="component" value="Unassembled WGS sequence"/>
</dbReference>
<comment type="caution">
    <text evidence="6">The sequence shown here is derived from an EMBL/GenBank/DDBJ whole genome shotgun (WGS) entry which is preliminary data.</text>
</comment>
<keyword evidence="7" id="KW-1185">Reference proteome</keyword>
<proteinExistence type="predicted"/>
<accession>A0A178Z992</accession>
<dbReference type="STRING" id="1367422.A0A178Z992"/>
<organism evidence="6 7">
    <name type="scientific">Fonsecaea erecta</name>
    <dbReference type="NCBI Taxonomy" id="1367422"/>
    <lineage>
        <taxon>Eukaryota</taxon>
        <taxon>Fungi</taxon>
        <taxon>Dikarya</taxon>
        <taxon>Ascomycota</taxon>
        <taxon>Pezizomycotina</taxon>
        <taxon>Eurotiomycetes</taxon>
        <taxon>Chaetothyriomycetidae</taxon>
        <taxon>Chaetothyriales</taxon>
        <taxon>Herpotrichiellaceae</taxon>
        <taxon>Fonsecaea</taxon>
    </lineage>
</organism>
<dbReference type="RefSeq" id="XP_018689599.1">
    <property type="nucleotide sequence ID" value="XM_018840918.1"/>
</dbReference>
<dbReference type="EMBL" id="LVYI01000009">
    <property type="protein sequence ID" value="OAP56232.1"/>
    <property type="molecule type" value="Genomic_DNA"/>
</dbReference>
<keyword evidence="4" id="KW-0503">Monooxygenase</keyword>
<dbReference type="GO" id="GO:0004497">
    <property type="term" value="F:monooxygenase activity"/>
    <property type="evidence" value="ECO:0007669"/>
    <property type="project" value="UniProtKB-KW"/>
</dbReference>
<dbReference type="PANTHER" id="PTHR46972">
    <property type="entry name" value="MONOOXYGENASE ASQM-RELATED"/>
    <property type="match status" value="1"/>
</dbReference>
<dbReference type="GO" id="GO:0071949">
    <property type="term" value="F:FAD binding"/>
    <property type="evidence" value="ECO:0007669"/>
    <property type="project" value="InterPro"/>
</dbReference>
<reference evidence="6 7" key="1">
    <citation type="submission" date="2016-04" db="EMBL/GenBank/DDBJ databases">
        <title>Draft genome of Fonsecaea erecta CBS 125763.</title>
        <authorList>
            <person name="Weiss V.A."/>
            <person name="Vicente V.A."/>
            <person name="Raittz R.T."/>
            <person name="Moreno L.F."/>
            <person name="De Souza E.M."/>
            <person name="Pedrosa F.O."/>
            <person name="Steffens M.B."/>
            <person name="Faoro H."/>
            <person name="Tadra-Sfeir M.Z."/>
            <person name="Najafzadeh M.J."/>
            <person name="Felipe M.S."/>
            <person name="Teixeira M."/>
            <person name="Sun J."/>
            <person name="Xi L."/>
            <person name="Gomes R."/>
            <person name="De Azevedo C.M."/>
            <person name="Salgado C.G."/>
            <person name="Da Silva M.B."/>
            <person name="Nascimento M.F."/>
            <person name="Queiroz-Telles F."/>
            <person name="Attili D.S."/>
            <person name="Gorbushina A."/>
        </authorList>
    </citation>
    <scope>NUCLEOTIDE SEQUENCE [LARGE SCALE GENOMIC DNA]</scope>
    <source>
        <strain evidence="6 7">CBS 125763</strain>
    </source>
</reference>
<dbReference type="OrthoDB" id="655030at2759"/>
<evidence type="ECO:0000256" key="4">
    <source>
        <dbReference type="ARBA" id="ARBA00023033"/>
    </source>
</evidence>
<dbReference type="PRINTS" id="PR00420">
    <property type="entry name" value="RNGMNOXGNASE"/>
</dbReference>
<gene>
    <name evidence="6" type="ORF">AYL99_09411</name>
</gene>
<keyword evidence="3" id="KW-0560">Oxidoreductase</keyword>
<dbReference type="PANTHER" id="PTHR46972:SF1">
    <property type="entry name" value="FAD DEPENDENT OXIDOREDUCTASE DOMAIN-CONTAINING PROTEIN"/>
    <property type="match status" value="1"/>
</dbReference>
<evidence type="ECO:0000256" key="2">
    <source>
        <dbReference type="ARBA" id="ARBA00022827"/>
    </source>
</evidence>
<evidence type="ECO:0000313" key="7">
    <source>
        <dbReference type="Proteomes" id="UP000078343"/>
    </source>
</evidence>
<sequence>MVAETRTPDIAIVGGGPCGLALAGILERNGFDNYILYERGSREEIPRGGCLDLHTGSGQRACREAGCFDLMRKYGRVGDATEAWVWSHTGNKIASWGKGRDAPELDRWQIKDALLSTITPSKIRWKADVTNSTRDEKGVVTLHFADGTSASGFKLVVGADGVRSKIRHLVTDAQPKYSGYGFVTGHILPSNPLYPKVKEMAGVGPQAILGKGTFTWNQMQADEKYRIDYGFARAGQFVFEDLDLSDEAAVRKMMLTGPYSDHAPIFKELIEGTTGPFHLWPLWYMPVESLNWQAKPGVTLVGDAAHVTTPHVGDGVNLGMRDTIILVEKLKQFGITTEAIAAYEKEMFEFAIDVIERSLESATYFHHDNAPDAFFEGMTNYQARTGHLLIGKTDDY</sequence>
<dbReference type="Gene3D" id="3.50.50.60">
    <property type="entry name" value="FAD/NAD(P)-binding domain"/>
    <property type="match status" value="1"/>
</dbReference>
<keyword evidence="1" id="KW-0285">Flavoprotein</keyword>
<evidence type="ECO:0000256" key="1">
    <source>
        <dbReference type="ARBA" id="ARBA00022630"/>
    </source>
</evidence>